<reference evidence="6 7" key="1">
    <citation type="submission" date="2017-12" db="EMBL/GenBank/DDBJ databases">
        <authorList>
            <person name="Pombert J.-F."/>
            <person name="Haag K.L."/>
            <person name="Ebert D."/>
        </authorList>
    </citation>
    <scope>NUCLEOTIDE SEQUENCE [LARGE SCALE GENOMIC DNA]</scope>
    <source>
        <strain evidence="6">IL-G-3</strain>
    </source>
</reference>
<dbReference type="Gene3D" id="3.100.10.10">
    <property type="match status" value="1"/>
</dbReference>
<comment type="caution">
    <text evidence="6">The sequence shown here is derived from an EMBL/GenBank/DDBJ whole genome shotgun (WGS) entry which is preliminary data.</text>
</comment>
<dbReference type="VEuPathDB" id="MicrosporidiaDB:CWI38_0352p0040"/>
<evidence type="ECO:0000259" key="5">
    <source>
        <dbReference type="Pfam" id="PF00828"/>
    </source>
</evidence>
<name>A0A4Q9LY19_9MICR</name>
<evidence type="ECO:0000256" key="1">
    <source>
        <dbReference type="ARBA" id="ARBA00007320"/>
    </source>
</evidence>
<keyword evidence="7" id="KW-1185">Reference proteome</keyword>
<keyword evidence="3" id="KW-0687">Ribonucleoprotein</keyword>
<organism evidence="6 7">
    <name type="scientific">Hamiltosporidium tvaerminnensis</name>
    <dbReference type="NCBI Taxonomy" id="1176355"/>
    <lineage>
        <taxon>Eukaryota</taxon>
        <taxon>Fungi</taxon>
        <taxon>Fungi incertae sedis</taxon>
        <taxon>Microsporidia</taxon>
        <taxon>Dubosqiidae</taxon>
        <taxon>Hamiltosporidium</taxon>
    </lineage>
</organism>
<dbReference type="OrthoDB" id="61900at2759"/>
<dbReference type="EMBL" id="PITK01000352">
    <property type="protein sequence ID" value="TBU13723.1"/>
    <property type="molecule type" value="Genomic_DNA"/>
</dbReference>
<dbReference type="GO" id="GO:0022625">
    <property type="term" value="C:cytosolic large ribosomal subunit"/>
    <property type="evidence" value="ECO:0007669"/>
    <property type="project" value="TreeGrafter"/>
</dbReference>
<dbReference type="Pfam" id="PF00828">
    <property type="entry name" value="Ribosomal_L27A"/>
    <property type="match status" value="1"/>
</dbReference>
<feature type="region of interest" description="Disordered" evidence="4">
    <location>
        <begin position="1"/>
        <end position="22"/>
    </location>
</feature>
<dbReference type="Proteomes" id="UP000292282">
    <property type="component" value="Unassembled WGS sequence"/>
</dbReference>
<evidence type="ECO:0000256" key="3">
    <source>
        <dbReference type="ARBA" id="ARBA00023274"/>
    </source>
</evidence>
<dbReference type="PANTHER" id="PTHR11721:SF3">
    <property type="entry name" value="LARGE RIBOSOMAL SUBUNIT PROTEIN UL15"/>
    <property type="match status" value="1"/>
</dbReference>
<dbReference type="GO" id="GO:0003735">
    <property type="term" value="F:structural constituent of ribosome"/>
    <property type="evidence" value="ECO:0007669"/>
    <property type="project" value="TreeGrafter"/>
</dbReference>
<evidence type="ECO:0000313" key="7">
    <source>
        <dbReference type="Proteomes" id="UP000292282"/>
    </source>
</evidence>
<dbReference type="AlphaFoldDB" id="A0A4Q9LY19"/>
<keyword evidence="2 6" id="KW-0689">Ribosomal protein</keyword>
<evidence type="ECO:0000256" key="4">
    <source>
        <dbReference type="SAM" id="MobiDB-lite"/>
    </source>
</evidence>
<sequence>MVISHGYGRVGKHRKHPGGRGKAGGLKHLKTLFERYHPDHFGKVGIKIFHRNKNAEFSPAINVDKLWSLIPEDVLPEFVGNESVKAPVLDLKRFGYFEVLGRGDLFYKKPMVVLARRFTKQAEEKIVAAGGKCVVSG</sequence>
<evidence type="ECO:0000313" key="6">
    <source>
        <dbReference type="EMBL" id="TBU13723.1"/>
    </source>
</evidence>
<dbReference type="SUPFAM" id="SSF52080">
    <property type="entry name" value="Ribosomal proteins L15p and L18e"/>
    <property type="match status" value="1"/>
</dbReference>
<dbReference type="InterPro" id="IPR036227">
    <property type="entry name" value="Ribosomal_uL15/eL18_sf"/>
</dbReference>
<evidence type="ECO:0000256" key="2">
    <source>
        <dbReference type="ARBA" id="ARBA00022980"/>
    </source>
</evidence>
<dbReference type="PANTHER" id="PTHR11721">
    <property type="entry name" value="60S RIBOSOMAL PROTEIN L27A"/>
    <property type="match status" value="1"/>
</dbReference>
<proteinExistence type="inferred from homology"/>
<dbReference type="InterPro" id="IPR021131">
    <property type="entry name" value="Ribosomal_uL15/eL18"/>
</dbReference>
<feature type="compositionally biased region" description="Basic residues" evidence="4">
    <location>
        <begin position="10"/>
        <end position="22"/>
    </location>
</feature>
<accession>A0A4Q9LY19</accession>
<comment type="similarity">
    <text evidence="1">Belongs to the universal ribosomal protein uL15 family.</text>
</comment>
<dbReference type="STRING" id="1176355.A0A4Q9LY19"/>
<gene>
    <name evidence="6" type="ORF">CWI38_0352p0040</name>
</gene>
<protein>
    <submittedName>
        <fullName evidence="6">Ribosomal protein L27a</fullName>
    </submittedName>
</protein>
<feature type="domain" description="Large ribosomal subunit protein uL15/eL18" evidence="5">
    <location>
        <begin position="61"/>
        <end position="134"/>
    </location>
</feature>